<reference evidence="4" key="1">
    <citation type="submission" date="2017-02" db="UniProtKB">
        <authorList>
            <consortium name="WormBaseParasite"/>
        </authorList>
    </citation>
    <scope>IDENTIFICATION</scope>
</reference>
<dbReference type="InterPro" id="IPR039918">
    <property type="entry name" value="PPP4R4"/>
</dbReference>
<evidence type="ECO:0000313" key="2">
    <source>
        <dbReference type="EMBL" id="VDK29524.1"/>
    </source>
</evidence>
<dbReference type="EMBL" id="UYRR01018632">
    <property type="protein sequence ID" value="VDK29524.1"/>
    <property type="molecule type" value="Genomic_DNA"/>
</dbReference>
<feature type="compositionally biased region" description="Low complexity" evidence="1">
    <location>
        <begin position="149"/>
        <end position="161"/>
    </location>
</feature>
<dbReference type="Gene3D" id="1.25.10.10">
    <property type="entry name" value="Leucine-rich Repeat Variant"/>
    <property type="match status" value="1"/>
</dbReference>
<sequence>MSTFSREFFHANFLDTALKMSTDSVSNIRLQLCHLLPKIKQNLMLPHDESILLRLEKIVREMLCGEQNAHSRQLIQTYACELSRAETKMGTDKVDEAKRREERALWDEESYGSSIRIEADANNNSNVNDDNSNKTKSVDQLMKQQKILSKGTTATSKTSAASRKEQP</sequence>
<proteinExistence type="predicted"/>
<keyword evidence="3" id="KW-1185">Reference proteome</keyword>
<evidence type="ECO:0000313" key="4">
    <source>
        <dbReference type="WBParaSite" id="ASIM_0000782301-mRNA-1"/>
    </source>
</evidence>
<dbReference type="GO" id="GO:0019888">
    <property type="term" value="F:protein phosphatase regulator activity"/>
    <property type="evidence" value="ECO:0007669"/>
    <property type="project" value="TreeGrafter"/>
</dbReference>
<feature type="region of interest" description="Disordered" evidence="1">
    <location>
        <begin position="117"/>
        <end position="167"/>
    </location>
</feature>
<evidence type="ECO:0000256" key="1">
    <source>
        <dbReference type="SAM" id="MobiDB-lite"/>
    </source>
</evidence>
<dbReference type="InterPro" id="IPR011989">
    <property type="entry name" value="ARM-like"/>
</dbReference>
<dbReference type="WBParaSite" id="ASIM_0000782301-mRNA-1">
    <property type="protein sequence ID" value="ASIM_0000782301-mRNA-1"/>
    <property type="gene ID" value="ASIM_0000782301"/>
</dbReference>
<dbReference type="OrthoDB" id="340346at2759"/>
<evidence type="ECO:0000313" key="3">
    <source>
        <dbReference type="Proteomes" id="UP000267096"/>
    </source>
</evidence>
<name>A0A0M3JJK2_ANISI</name>
<organism evidence="4">
    <name type="scientific">Anisakis simplex</name>
    <name type="common">Herring worm</name>
    <dbReference type="NCBI Taxonomy" id="6269"/>
    <lineage>
        <taxon>Eukaryota</taxon>
        <taxon>Metazoa</taxon>
        <taxon>Ecdysozoa</taxon>
        <taxon>Nematoda</taxon>
        <taxon>Chromadorea</taxon>
        <taxon>Rhabditida</taxon>
        <taxon>Spirurina</taxon>
        <taxon>Ascaridomorpha</taxon>
        <taxon>Ascaridoidea</taxon>
        <taxon>Anisakidae</taxon>
        <taxon>Anisakis</taxon>
        <taxon>Anisakis simplex complex</taxon>
    </lineage>
</organism>
<feature type="compositionally biased region" description="Low complexity" evidence="1">
    <location>
        <begin position="120"/>
        <end position="130"/>
    </location>
</feature>
<dbReference type="GO" id="GO:0008287">
    <property type="term" value="C:protein serine/threonine phosphatase complex"/>
    <property type="evidence" value="ECO:0007669"/>
    <property type="project" value="TreeGrafter"/>
</dbReference>
<gene>
    <name evidence="2" type="ORF">ASIM_LOCUS7584</name>
</gene>
<protein>
    <submittedName>
        <fullName evidence="4">Non-specific serine/threonine protein kinase</fullName>
    </submittedName>
</protein>
<reference evidence="2 3" key="2">
    <citation type="submission" date="2018-11" db="EMBL/GenBank/DDBJ databases">
        <authorList>
            <consortium name="Pathogen Informatics"/>
        </authorList>
    </citation>
    <scope>NUCLEOTIDE SEQUENCE [LARGE SCALE GENOMIC DNA]</scope>
</reference>
<dbReference type="GO" id="GO:0005829">
    <property type="term" value="C:cytosol"/>
    <property type="evidence" value="ECO:0007669"/>
    <property type="project" value="TreeGrafter"/>
</dbReference>
<dbReference type="PANTHER" id="PTHR21467:SF0">
    <property type="entry name" value="SERINE_THREONINE-PROTEIN PHOSPHATASE 4 REGULATORY SUBUNIT 4"/>
    <property type="match status" value="1"/>
</dbReference>
<accession>A0A0M3JJK2</accession>
<dbReference type="Proteomes" id="UP000267096">
    <property type="component" value="Unassembled WGS sequence"/>
</dbReference>
<dbReference type="PANTHER" id="PTHR21467">
    <property type="entry name" value="PROTEIN PHOSPHATASE 4 REGULATORY SUBUNIT 4 PPP4R4"/>
    <property type="match status" value="1"/>
</dbReference>
<dbReference type="AlphaFoldDB" id="A0A0M3JJK2"/>